<dbReference type="Proteomes" id="UP000708208">
    <property type="component" value="Unassembled WGS sequence"/>
</dbReference>
<proteinExistence type="predicted"/>
<accession>A0A8J2JME8</accession>
<evidence type="ECO:0000259" key="1">
    <source>
        <dbReference type="Pfam" id="PF00561"/>
    </source>
</evidence>
<name>A0A8J2JME8_9HEXA</name>
<dbReference type="InterPro" id="IPR000073">
    <property type="entry name" value="AB_hydrolase_1"/>
</dbReference>
<dbReference type="PANTHER" id="PTHR46331">
    <property type="entry name" value="VALACYCLOVIR HYDROLASE"/>
    <property type="match status" value="1"/>
</dbReference>
<feature type="domain" description="AB hydrolase-1" evidence="1">
    <location>
        <begin position="37"/>
        <end position="140"/>
    </location>
</feature>
<gene>
    <name evidence="2" type="ORF">AFUS01_LOCUS985</name>
</gene>
<dbReference type="PANTHER" id="PTHR46331:SF2">
    <property type="entry name" value="VALACYCLOVIR HYDROLASE"/>
    <property type="match status" value="1"/>
</dbReference>
<dbReference type="OrthoDB" id="19657at2759"/>
<comment type="caution">
    <text evidence="2">The sequence shown here is derived from an EMBL/GenBank/DDBJ whole genome shotgun (WGS) entry which is preliminary data.</text>
</comment>
<evidence type="ECO:0000313" key="2">
    <source>
        <dbReference type="EMBL" id="CAG7657568.1"/>
    </source>
</evidence>
<organism evidence="2 3">
    <name type="scientific">Allacma fusca</name>
    <dbReference type="NCBI Taxonomy" id="39272"/>
    <lineage>
        <taxon>Eukaryota</taxon>
        <taxon>Metazoa</taxon>
        <taxon>Ecdysozoa</taxon>
        <taxon>Arthropoda</taxon>
        <taxon>Hexapoda</taxon>
        <taxon>Collembola</taxon>
        <taxon>Symphypleona</taxon>
        <taxon>Sminthuridae</taxon>
        <taxon>Allacma</taxon>
    </lineage>
</organism>
<evidence type="ECO:0000313" key="3">
    <source>
        <dbReference type="Proteomes" id="UP000708208"/>
    </source>
</evidence>
<dbReference type="EMBL" id="CAJVCH010005393">
    <property type="protein sequence ID" value="CAG7657568.1"/>
    <property type="molecule type" value="Genomic_DNA"/>
</dbReference>
<sequence>MFHFSIRNILISWKLIMPKVKIDGININYKIVGDGPNTVLCLPGYLGNIDMDFGPFLEKGDKSKFRFVCWDPPGYGGSFPPKREFTSGYLQRDADIVWQLMENLGFESYYVLGWSQGGATGIILASCNPESVLKLVTIGTEATLGDPSVRFYNACKNIEFWPKENIERQLKFYKRNYLESMALQMAEHCVDMNKFQEGEYMKKATTTVACPVLIVHGQEDTTSSLKNVDILKARIPKSEVLIFPTAKHDVHLTHTEEFLEALEKFLLHN</sequence>
<dbReference type="AlphaFoldDB" id="A0A8J2JME8"/>
<reference evidence="2" key="1">
    <citation type="submission" date="2021-06" db="EMBL/GenBank/DDBJ databases">
        <authorList>
            <person name="Hodson N. C."/>
            <person name="Mongue J. A."/>
            <person name="Jaron S. K."/>
        </authorList>
    </citation>
    <scope>NUCLEOTIDE SEQUENCE</scope>
</reference>
<keyword evidence="3" id="KW-1185">Reference proteome</keyword>
<protein>
    <recommendedName>
        <fullName evidence="1">AB hydrolase-1 domain-containing protein</fullName>
    </recommendedName>
</protein>
<dbReference type="GO" id="GO:0017171">
    <property type="term" value="F:serine hydrolase activity"/>
    <property type="evidence" value="ECO:0007669"/>
    <property type="project" value="TreeGrafter"/>
</dbReference>
<dbReference type="Pfam" id="PF00561">
    <property type="entry name" value="Abhydrolase_1"/>
    <property type="match status" value="1"/>
</dbReference>